<feature type="domain" description="HTH marR-type" evidence="4">
    <location>
        <begin position="1"/>
        <end position="139"/>
    </location>
</feature>
<dbReference type="InterPro" id="IPR036388">
    <property type="entry name" value="WH-like_DNA-bd_sf"/>
</dbReference>
<comment type="caution">
    <text evidence="5">The sequence shown here is derived from an EMBL/GenBank/DDBJ whole genome shotgun (WGS) entry which is preliminary data.</text>
</comment>
<protein>
    <submittedName>
        <fullName evidence="5">MarR family winged helix-turn-helix transcriptional regulator</fullName>
    </submittedName>
</protein>
<evidence type="ECO:0000259" key="4">
    <source>
        <dbReference type="PROSITE" id="PS50995"/>
    </source>
</evidence>
<sequence length="143" mass="15371">MSLTRLTAMPGHLIRRAQQVSTAIFAEELADAELTSVQLISLAAIAERPGLDATTLAELIDFDKATIGGVLDRLERKGLVRRSVSPSDKRVKELAATPAGRALLAASMPAAEQVQVRLLAPLSPAEREDFLRMLRLVTAASQD</sequence>
<dbReference type="Pfam" id="PF01047">
    <property type="entry name" value="MarR"/>
    <property type="match status" value="1"/>
</dbReference>
<dbReference type="InterPro" id="IPR023187">
    <property type="entry name" value="Tscrpt_reg_MarR-type_CS"/>
</dbReference>
<reference evidence="6" key="1">
    <citation type="journal article" date="2019" name="Int. J. Syst. Evol. Microbiol.">
        <title>The Global Catalogue of Microorganisms (GCM) 10K type strain sequencing project: providing services to taxonomists for standard genome sequencing and annotation.</title>
        <authorList>
            <consortium name="The Broad Institute Genomics Platform"/>
            <consortium name="The Broad Institute Genome Sequencing Center for Infectious Disease"/>
            <person name="Wu L."/>
            <person name="Ma J."/>
        </authorList>
    </citation>
    <scope>NUCLEOTIDE SEQUENCE [LARGE SCALE GENOMIC DNA]</scope>
    <source>
        <strain evidence="6">CCUG 62982</strain>
    </source>
</reference>
<dbReference type="SMART" id="SM00347">
    <property type="entry name" value="HTH_MARR"/>
    <property type="match status" value="1"/>
</dbReference>
<dbReference type="PRINTS" id="PR00598">
    <property type="entry name" value="HTHMARR"/>
</dbReference>
<dbReference type="Gene3D" id="1.10.10.10">
    <property type="entry name" value="Winged helix-like DNA-binding domain superfamily/Winged helix DNA-binding domain"/>
    <property type="match status" value="1"/>
</dbReference>
<dbReference type="SUPFAM" id="SSF46785">
    <property type="entry name" value="Winged helix' DNA-binding domain"/>
    <property type="match status" value="1"/>
</dbReference>
<dbReference type="PANTHER" id="PTHR33164">
    <property type="entry name" value="TRANSCRIPTIONAL REGULATOR, MARR FAMILY"/>
    <property type="match status" value="1"/>
</dbReference>
<evidence type="ECO:0000313" key="6">
    <source>
        <dbReference type="Proteomes" id="UP001596977"/>
    </source>
</evidence>
<evidence type="ECO:0000256" key="1">
    <source>
        <dbReference type="ARBA" id="ARBA00023015"/>
    </source>
</evidence>
<dbReference type="RefSeq" id="WP_264944895.1">
    <property type="nucleotide sequence ID" value="NZ_JAPDRA010000006.1"/>
</dbReference>
<evidence type="ECO:0000256" key="3">
    <source>
        <dbReference type="ARBA" id="ARBA00023163"/>
    </source>
</evidence>
<organism evidence="5 6">
    <name type="scientific">Sphingomonas canadensis</name>
    <dbReference type="NCBI Taxonomy" id="1219257"/>
    <lineage>
        <taxon>Bacteria</taxon>
        <taxon>Pseudomonadati</taxon>
        <taxon>Pseudomonadota</taxon>
        <taxon>Alphaproteobacteria</taxon>
        <taxon>Sphingomonadales</taxon>
        <taxon>Sphingomonadaceae</taxon>
        <taxon>Sphingomonas</taxon>
    </lineage>
</organism>
<name>A0ABW3H774_9SPHN</name>
<accession>A0ABW3H774</accession>
<gene>
    <name evidence="5" type="ORF">ACFQ1E_13395</name>
</gene>
<keyword evidence="6" id="KW-1185">Reference proteome</keyword>
<dbReference type="InterPro" id="IPR000835">
    <property type="entry name" value="HTH_MarR-typ"/>
</dbReference>
<dbReference type="EMBL" id="JBHTJG010000006">
    <property type="protein sequence ID" value="MFD0947338.1"/>
    <property type="molecule type" value="Genomic_DNA"/>
</dbReference>
<dbReference type="Proteomes" id="UP001596977">
    <property type="component" value="Unassembled WGS sequence"/>
</dbReference>
<proteinExistence type="predicted"/>
<dbReference type="PANTHER" id="PTHR33164:SF95">
    <property type="entry name" value="TRANSCRIPTIONAL REGULATOR"/>
    <property type="match status" value="1"/>
</dbReference>
<keyword evidence="2" id="KW-0238">DNA-binding</keyword>
<dbReference type="InterPro" id="IPR036390">
    <property type="entry name" value="WH_DNA-bd_sf"/>
</dbReference>
<evidence type="ECO:0000256" key="2">
    <source>
        <dbReference type="ARBA" id="ARBA00023125"/>
    </source>
</evidence>
<evidence type="ECO:0000313" key="5">
    <source>
        <dbReference type="EMBL" id="MFD0947338.1"/>
    </source>
</evidence>
<keyword evidence="3" id="KW-0804">Transcription</keyword>
<dbReference type="PROSITE" id="PS50995">
    <property type="entry name" value="HTH_MARR_2"/>
    <property type="match status" value="1"/>
</dbReference>
<keyword evidence="1" id="KW-0805">Transcription regulation</keyword>
<dbReference type="InterPro" id="IPR039422">
    <property type="entry name" value="MarR/SlyA-like"/>
</dbReference>
<dbReference type="PROSITE" id="PS01117">
    <property type="entry name" value="HTH_MARR_1"/>
    <property type="match status" value="1"/>
</dbReference>